<proteinExistence type="predicted"/>
<protein>
    <recommendedName>
        <fullName evidence="3">Cytosolic protein</fullName>
    </recommendedName>
</protein>
<dbReference type="AlphaFoldDB" id="A0A656CQ78"/>
<gene>
    <name evidence="1" type="ORF">RTSSTS7063_00055</name>
</gene>
<reference evidence="1 2" key="1">
    <citation type="submission" date="2019-07" db="EMBL/GenBank/DDBJ databases">
        <authorList>
            <person name="Hibberd C M."/>
            <person name="Gehrig L. J."/>
            <person name="Chang H.-W."/>
            <person name="Venkatesh S."/>
        </authorList>
    </citation>
    <scope>NUCLEOTIDE SEQUENCE [LARGE SCALE GENOMIC DNA]</scope>
    <source>
        <strain evidence="1">Ruminococcus_torques_SSTS_Bg7063</strain>
    </source>
</reference>
<name>A0A656CQ78_9FIRM</name>
<evidence type="ECO:0000313" key="2">
    <source>
        <dbReference type="Proteomes" id="UP000363661"/>
    </source>
</evidence>
<evidence type="ECO:0000313" key="1">
    <source>
        <dbReference type="EMBL" id="VUX15674.1"/>
    </source>
</evidence>
<sequence length="64" mass="7195">MEIKCDNKRNCPCTYDCPRHGKCCACVAHHRDHNEGVPGCFFSKEAEATYDRSIKALAKDHGII</sequence>
<dbReference type="RefSeq" id="WP_015528570.1">
    <property type="nucleotide sequence ID" value="NZ_CABHNA010000070.1"/>
</dbReference>
<organism evidence="1 2">
    <name type="scientific">[Ruminococcus] torques</name>
    <dbReference type="NCBI Taxonomy" id="33039"/>
    <lineage>
        <taxon>Bacteria</taxon>
        <taxon>Bacillati</taxon>
        <taxon>Bacillota</taxon>
        <taxon>Clostridia</taxon>
        <taxon>Lachnospirales</taxon>
        <taxon>Lachnospiraceae</taxon>
        <taxon>Mediterraneibacter</taxon>
    </lineage>
</organism>
<dbReference type="EMBL" id="CABHNA010000070">
    <property type="protein sequence ID" value="VUX15674.1"/>
    <property type="molecule type" value="Genomic_DNA"/>
</dbReference>
<accession>A0A656CQ78</accession>
<dbReference type="Proteomes" id="UP000363661">
    <property type="component" value="Unassembled WGS sequence"/>
</dbReference>
<keyword evidence="2" id="KW-1185">Reference proteome</keyword>
<evidence type="ECO:0008006" key="3">
    <source>
        <dbReference type="Google" id="ProtNLM"/>
    </source>
</evidence>